<dbReference type="Proteomes" id="UP000661607">
    <property type="component" value="Unassembled WGS sequence"/>
</dbReference>
<protein>
    <recommendedName>
        <fullName evidence="3">Ricin B lectin domain-containing protein</fullName>
    </recommendedName>
</protein>
<evidence type="ECO:0000313" key="1">
    <source>
        <dbReference type="EMBL" id="MBE1558998.1"/>
    </source>
</evidence>
<accession>A0ABR9KAE8</accession>
<name>A0ABR9KAE8_9ACTN</name>
<dbReference type="RefSeq" id="WP_192774338.1">
    <property type="nucleotide sequence ID" value="NZ_JADBEF010000001.1"/>
</dbReference>
<sequence length="77" mass="8419">MNGKSRPAMYLGHRCAPLADTNHVELGGGLAMISWPKYNLCLDSNGKPNTGNTYAAVFLSECHKDDLGQQWIRKVVG</sequence>
<evidence type="ECO:0000313" key="2">
    <source>
        <dbReference type="Proteomes" id="UP000661607"/>
    </source>
</evidence>
<gene>
    <name evidence="1" type="ORF">H4W81_001777</name>
</gene>
<dbReference type="PROSITE" id="PS50231">
    <property type="entry name" value="RICIN_B_LECTIN"/>
    <property type="match status" value="1"/>
</dbReference>
<organism evidence="1 2">
    <name type="scientific">Nonomuraea africana</name>
    <dbReference type="NCBI Taxonomy" id="46171"/>
    <lineage>
        <taxon>Bacteria</taxon>
        <taxon>Bacillati</taxon>
        <taxon>Actinomycetota</taxon>
        <taxon>Actinomycetes</taxon>
        <taxon>Streptosporangiales</taxon>
        <taxon>Streptosporangiaceae</taxon>
        <taxon>Nonomuraea</taxon>
    </lineage>
</organism>
<dbReference type="SUPFAM" id="SSF50370">
    <property type="entry name" value="Ricin B-like lectins"/>
    <property type="match status" value="1"/>
</dbReference>
<keyword evidence="2" id="KW-1185">Reference proteome</keyword>
<reference evidence="1 2" key="1">
    <citation type="submission" date="2020-10" db="EMBL/GenBank/DDBJ databases">
        <title>Sequencing the genomes of 1000 actinobacteria strains.</title>
        <authorList>
            <person name="Klenk H.-P."/>
        </authorList>
    </citation>
    <scope>NUCLEOTIDE SEQUENCE [LARGE SCALE GENOMIC DNA]</scope>
    <source>
        <strain evidence="1 2">DSM 43748</strain>
    </source>
</reference>
<proteinExistence type="predicted"/>
<comment type="caution">
    <text evidence="1">The sequence shown here is derived from an EMBL/GenBank/DDBJ whole genome shotgun (WGS) entry which is preliminary data.</text>
</comment>
<dbReference type="EMBL" id="JADBEF010000001">
    <property type="protein sequence ID" value="MBE1558998.1"/>
    <property type="molecule type" value="Genomic_DNA"/>
</dbReference>
<evidence type="ECO:0008006" key="3">
    <source>
        <dbReference type="Google" id="ProtNLM"/>
    </source>
</evidence>
<dbReference type="InterPro" id="IPR035992">
    <property type="entry name" value="Ricin_B-like_lectins"/>
</dbReference>